<protein>
    <submittedName>
        <fullName evidence="1">Uncharacterized protein</fullName>
    </submittedName>
</protein>
<organism evidence="1 2">
    <name type="scientific">Thermogemmatispora tikiterensis</name>
    <dbReference type="NCBI Taxonomy" id="1825093"/>
    <lineage>
        <taxon>Bacteria</taxon>
        <taxon>Bacillati</taxon>
        <taxon>Chloroflexota</taxon>
        <taxon>Ktedonobacteria</taxon>
        <taxon>Thermogemmatisporales</taxon>
        <taxon>Thermogemmatisporaceae</taxon>
        <taxon>Thermogemmatispora</taxon>
    </lineage>
</organism>
<accession>A0A328VGV0</accession>
<gene>
    <name evidence="1" type="ORF">A4R35_07275</name>
</gene>
<comment type="caution">
    <text evidence="1">The sequence shown here is derived from an EMBL/GenBank/DDBJ whole genome shotgun (WGS) entry which is preliminary data.</text>
</comment>
<evidence type="ECO:0000313" key="2">
    <source>
        <dbReference type="Proteomes" id="UP000248706"/>
    </source>
</evidence>
<keyword evidence="2" id="KW-1185">Reference proteome</keyword>
<proteinExistence type="predicted"/>
<dbReference type="AlphaFoldDB" id="A0A328VGV0"/>
<sequence>MLSDPHCLTCQTIILEAEAEGAASSLPIVPSLFALAQPSPYLCRPHLATRLSRSRWRVN</sequence>
<dbReference type="Proteomes" id="UP000248706">
    <property type="component" value="Unassembled WGS sequence"/>
</dbReference>
<dbReference type="EMBL" id="MCIF01000002">
    <property type="protein sequence ID" value="RAQ95332.1"/>
    <property type="molecule type" value="Genomic_DNA"/>
</dbReference>
<name>A0A328VGV0_9CHLR</name>
<evidence type="ECO:0000313" key="1">
    <source>
        <dbReference type="EMBL" id="RAQ95332.1"/>
    </source>
</evidence>
<reference evidence="1 2" key="1">
    <citation type="submission" date="2016-08" db="EMBL/GenBank/DDBJ databases">
        <title>Analysis of Carbohydrate Active Enzymes in Thermogemmatispora T81 Reveals Carbohydrate Degradation Ability.</title>
        <authorList>
            <person name="Tomazini A."/>
            <person name="Lal S."/>
            <person name="Stott M."/>
            <person name="Henrissat B."/>
            <person name="Polikarpov I."/>
            <person name="Sparling R."/>
            <person name="Levin D.B."/>
        </authorList>
    </citation>
    <scope>NUCLEOTIDE SEQUENCE [LARGE SCALE GENOMIC DNA]</scope>
    <source>
        <strain evidence="1 2">T81</strain>
    </source>
</reference>